<proteinExistence type="predicted"/>
<dbReference type="OMA" id="TAWENNA"/>
<protein>
    <submittedName>
        <fullName evidence="2">Uncharacterized protein</fullName>
    </submittedName>
</protein>
<dbReference type="AlphaFoldDB" id="A0A226D4M4"/>
<evidence type="ECO:0000313" key="2">
    <source>
        <dbReference type="EMBL" id="OXA40492.1"/>
    </source>
</evidence>
<keyword evidence="3" id="KW-1185">Reference proteome</keyword>
<keyword evidence="1" id="KW-0732">Signal</keyword>
<sequence>MLHIFLYFAIFSITWIEISSAPTLRHGVEEDEEAVTIALELTRELIPDSELVSKIRSDLRLIRRVDPALKKLVHHGRWHPGQLVTRGLTPTQVKELEESEFKPVKVLPRGNRDVVLLFKKPYHPEHLAKLVKFRFGFDSKPNYVNIKEGRTRILYRGDLSTYFWNSVNGKNCLDGCDTQYSVSFKEQEVEHDYRFDSKVKNLLKITNAK</sequence>
<feature type="chain" id="PRO_5012398120" evidence="1">
    <location>
        <begin position="21"/>
        <end position="209"/>
    </location>
</feature>
<gene>
    <name evidence="2" type="ORF">Fcan01_24803</name>
</gene>
<dbReference type="Proteomes" id="UP000198287">
    <property type="component" value="Unassembled WGS sequence"/>
</dbReference>
<dbReference type="EMBL" id="LNIX01000033">
    <property type="protein sequence ID" value="OXA40492.1"/>
    <property type="molecule type" value="Genomic_DNA"/>
</dbReference>
<reference evidence="2 3" key="1">
    <citation type="submission" date="2015-12" db="EMBL/GenBank/DDBJ databases">
        <title>The genome of Folsomia candida.</title>
        <authorList>
            <person name="Faddeeva A."/>
            <person name="Derks M.F."/>
            <person name="Anvar Y."/>
            <person name="Smit S."/>
            <person name="Van Straalen N."/>
            <person name="Roelofs D."/>
        </authorList>
    </citation>
    <scope>NUCLEOTIDE SEQUENCE [LARGE SCALE GENOMIC DNA]</scope>
    <source>
        <strain evidence="2 3">VU population</strain>
        <tissue evidence="2">Whole body</tissue>
    </source>
</reference>
<organism evidence="2 3">
    <name type="scientific">Folsomia candida</name>
    <name type="common">Springtail</name>
    <dbReference type="NCBI Taxonomy" id="158441"/>
    <lineage>
        <taxon>Eukaryota</taxon>
        <taxon>Metazoa</taxon>
        <taxon>Ecdysozoa</taxon>
        <taxon>Arthropoda</taxon>
        <taxon>Hexapoda</taxon>
        <taxon>Collembola</taxon>
        <taxon>Entomobryomorpha</taxon>
        <taxon>Isotomoidea</taxon>
        <taxon>Isotomidae</taxon>
        <taxon>Proisotominae</taxon>
        <taxon>Folsomia</taxon>
    </lineage>
</organism>
<feature type="signal peptide" evidence="1">
    <location>
        <begin position="1"/>
        <end position="20"/>
    </location>
</feature>
<dbReference type="OrthoDB" id="10475410at2759"/>
<evidence type="ECO:0000313" key="3">
    <source>
        <dbReference type="Proteomes" id="UP000198287"/>
    </source>
</evidence>
<name>A0A226D4M4_FOLCA</name>
<accession>A0A226D4M4</accession>
<comment type="caution">
    <text evidence="2">The sequence shown here is derived from an EMBL/GenBank/DDBJ whole genome shotgun (WGS) entry which is preliminary data.</text>
</comment>
<evidence type="ECO:0000256" key="1">
    <source>
        <dbReference type="SAM" id="SignalP"/>
    </source>
</evidence>